<organism evidence="2 3">
    <name type="scientific">Candidatus Methanoperedens nitratireducens</name>
    <dbReference type="NCBI Taxonomy" id="1392998"/>
    <lineage>
        <taxon>Archaea</taxon>
        <taxon>Methanobacteriati</taxon>
        <taxon>Methanobacteriota</taxon>
        <taxon>Stenosarchaea group</taxon>
        <taxon>Methanomicrobia</taxon>
        <taxon>Methanosarcinales</taxon>
        <taxon>ANME-2 cluster</taxon>
        <taxon>Candidatus Methanoperedentaceae</taxon>
        <taxon>Candidatus Methanoperedens</taxon>
    </lineage>
</organism>
<dbReference type="OrthoDB" id="118051at2157"/>
<comment type="caution">
    <text evidence="2">The sequence shown here is derived from an EMBL/GenBank/DDBJ whole genome shotgun (WGS) entry which is preliminary data.</text>
</comment>
<feature type="transmembrane region" description="Helical" evidence="1">
    <location>
        <begin position="17"/>
        <end position="39"/>
    </location>
</feature>
<proteinExistence type="predicted"/>
<evidence type="ECO:0000256" key="1">
    <source>
        <dbReference type="SAM" id="Phobius"/>
    </source>
</evidence>
<dbReference type="AlphaFoldDB" id="A0A062V577"/>
<dbReference type="InterPro" id="IPR055713">
    <property type="entry name" value="DUF7289"/>
</dbReference>
<keyword evidence="1" id="KW-0472">Membrane</keyword>
<evidence type="ECO:0008006" key="4">
    <source>
        <dbReference type="Google" id="ProtNLM"/>
    </source>
</evidence>
<dbReference type="EMBL" id="JMIY01000004">
    <property type="protein sequence ID" value="KCZ71768.1"/>
    <property type="molecule type" value="Genomic_DNA"/>
</dbReference>
<sequence length="261" mass="28596">MKRFLESGEAVTEVMDFITIVGILILSFSLIGLAGYPILESAQKTRYTENTRQSFVVLADNINKVALGQAPSQSAELKMYGGTLGVVRVSTIQINGTVFNETSYSNESLTVDLPMYSIENSIGDNVVAYEGTGVWVKYPTGTVLNAYKPLITNMSDVLIIPVVYITGKSAISGSGMSRVTVCQQELPTEEGGCGMPSVTIFRNVSNITVTITGDYSEGWRDYFINTMKWSYDPGETYTAKLNTAKNLDLYIVQSRIYTVIT</sequence>
<accession>A0A062V577</accession>
<evidence type="ECO:0000313" key="2">
    <source>
        <dbReference type="EMBL" id="KCZ71768.1"/>
    </source>
</evidence>
<dbReference type="Pfam" id="PF23960">
    <property type="entry name" value="DUF7289"/>
    <property type="match status" value="1"/>
</dbReference>
<keyword evidence="1" id="KW-1133">Transmembrane helix</keyword>
<gene>
    <name evidence="2" type="ORF">ANME2D_01823</name>
</gene>
<protein>
    <recommendedName>
        <fullName evidence="4">Archaeal flagellin-like protein</fullName>
    </recommendedName>
</protein>
<dbReference type="RefSeq" id="WP_048090741.1">
    <property type="nucleotide sequence ID" value="NZ_JMIY01000004.1"/>
</dbReference>
<name>A0A062V577_9EURY</name>
<evidence type="ECO:0000313" key="3">
    <source>
        <dbReference type="Proteomes" id="UP000027153"/>
    </source>
</evidence>
<keyword evidence="1" id="KW-0812">Transmembrane</keyword>
<keyword evidence="3" id="KW-1185">Reference proteome</keyword>
<dbReference type="Proteomes" id="UP000027153">
    <property type="component" value="Unassembled WGS sequence"/>
</dbReference>
<reference evidence="2 3" key="1">
    <citation type="journal article" date="2013" name="Nature">
        <title>Anaerobic oxidation of methane coupled to nitrate reduction in a novel archaeal lineage.</title>
        <authorList>
            <person name="Haroon M.F."/>
            <person name="Hu S."/>
            <person name="Shi Y."/>
            <person name="Imelfort M."/>
            <person name="Keller J."/>
            <person name="Hugenholtz P."/>
            <person name="Yuan Z."/>
            <person name="Tyson G.W."/>
        </authorList>
    </citation>
    <scope>NUCLEOTIDE SEQUENCE [LARGE SCALE GENOMIC DNA]</scope>
    <source>
        <strain evidence="2 3">ANME-2d</strain>
    </source>
</reference>